<feature type="region of interest" description="Disordered" evidence="1">
    <location>
        <begin position="175"/>
        <end position="199"/>
    </location>
</feature>
<dbReference type="AlphaFoldDB" id="A0A5J5BWS4"/>
<protein>
    <submittedName>
        <fullName evidence="2">Uncharacterized protein</fullName>
    </submittedName>
</protein>
<gene>
    <name evidence="2" type="ORF">F0562_003533</name>
</gene>
<evidence type="ECO:0000313" key="3">
    <source>
        <dbReference type="Proteomes" id="UP000325577"/>
    </source>
</evidence>
<proteinExistence type="predicted"/>
<accession>A0A5J5BWS4</accession>
<dbReference type="Proteomes" id="UP000325577">
    <property type="component" value="Linkage Group LG1"/>
</dbReference>
<evidence type="ECO:0000313" key="2">
    <source>
        <dbReference type="EMBL" id="KAA8547104.1"/>
    </source>
</evidence>
<feature type="region of interest" description="Disordered" evidence="1">
    <location>
        <begin position="82"/>
        <end position="107"/>
    </location>
</feature>
<feature type="region of interest" description="Disordered" evidence="1">
    <location>
        <begin position="143"/>
        <end position="162"/>
    </location>
</feature>
<dbReference type="EMBL" id="CM018032">
    <property type="protein sequence ID" value="KAA8547104.1"/>
    <property type="molecule type" value="Genomic_DNA"/>
</dbReference>
<sequence length="228" mass="26160">MIMILGYFSSVFIYSKVPDSSDLDSWLKLLNSDVKVMDMLKEYDGLPVIVLYEEKGEDPIQVVTRDGCLVAGPRLRLTYGEKGDVEQGSSDRVGNEEYGGSDRVRNEENYGTGRVVNEDKNIEINDDDDDILDYCENEDLEVNEEGTISQQNKQGDYGEDEVQWGCGEDKVQDWWSDTGKNDELKSPTPSSDDDESFHYPKFNENVYMRKPNLRLRMKFTNAQVFRKV</sequence>
<name>A0A5J5BWS4_9ASTE</name>
<evidence type="ECO:0000256" key="1">
    <source>
        <dbReference type="SAM" id="MobiDB-lite"/>
    </source>
</evidence>
<organism evidence="2 3">
    <name type="scientific">Nyssa sinensis</name>
    <dbReference type="NCBI Taxonomy" id="561372"/>
    <lineage>
        <taxon>Eukaryota</taxon>
        <taxon>Viridiplantae</taxon>
        <taxon>Streptophyta</taxon>
        <taxon>Embryophyta</taxon>
        <taxon>Tracheophyta</taxon>
        <taxon>Spermatophyta</taxon>
        <taxon>Magnoliopsida</taxon>
        <taxon>eudicotyledons</taxon>
        <taxon>Gunneridae</taxon>
        <taxon>Pentapetalae</taxon>
        <taxon>asterids</taxon>
        <taxon>Cornales</taxon>
        <taxon>Nyssaceae</taxon>
        <taxon>Nyssa</taxon>
    </lineage>
</organism>
<keyword evidence="3" id="KW-1185">Reference proteome</keyword>
<reference evidence="2 3" key="1">
    <citation type="submission" date="2019-09" db="EMBL/GenBank/DDBJ databases">
        <title>A chromosome-level genome assembly of the Chinese tupelo Nyssa sinensis.</title>
        <authorList>
            <person name="Yang X."/>
            <person name="Kang M."/>
            <person name="Yang Y."/>
            <person name="Xiong H."/>
            <person name="Wang M."/>
            <person name="Zhang Z."/>
            <person name="Wang Z."/>
            <person name="Wu H."/>
            <person name="Ma T."/>
            <person name="Liu J."/>
            <person name="Xi Z."/>
        </authorList>
    </citation>
    <scope>NUCLEOTIDE SEQUENCE [LARGE SCALE GENOMIC DNA]</scope>
    <source>
        <strain evidence="2">J267</strain>
        <tissue evidence="2">Leaf</tissue>
    </source>
</reference>